<protein>
    <submittedName>
        <fullName evidence="3">Transcription regulator protein, MarR</fullName>
    </submittedName>
</protein>
<dbReference type="Pfam" id="PF01047">
    <property type="entry name" value="MarR"/>
    <property type="match status" value="1"/>
</dbReference>
<dbReference type="GO" id="GO:0003700">
    <property type="term" value="F:DNA-binding transcription factor activity"/>
    <property type="evidence" value="ECO:0007669"/>
    <property type="project" value="InterPro"/>
</dbReference>
<accession>A0A918DZF9</accession>
<feature type="region of interest" description="Disordered" evidence="1">
    <location>
        <begin position="145"/>
        <end position="170"/>
    </location>
</feature>
<comment type="caution">
    <text evidence="3">The sequence shown here is derived from an EMBL/GenBank/DDBJ whole genome shotgun (WGS) entry which is preliminary data.</text>
</comment>
<dbReference type="InterPro" id="IPR039422">
    <property type="entry name" value="MarR/SlyA-like"/>
</dbReference>
<dbReference type="InterPro" id="IPR036390">
    <property type="entry name" value="WH_DNA-bd_sf"/>
</dbReference>
<reference evidence="3" key="2">
    <citation type="submission" date="2020-09" db="EMBL/GenBank/DDBJ databases">
        <authorList>
            <person name="Sun Q."/>
            <person name="Zhou Y."/>
        </authorList>
    </citation>
    <scope>NUCLEOTIDE SEQUENCE</scope>
    <source>
        <strain evidence="3">CGMCC 4.7201</strain>
    </source>
</reference>
<dbReference type="PANTHER" id="PTHR33164:SF43">
    <property type="entry name" value="HTH-TYPE TRANSCRIPTIONAL REPRESSOR YETL"/>
    <property type="match status" value="1"/>
</dbReference>
<gene>
    <name evidence="3" type="ORF">GCM10012280_34360</name>
</gene>
<dbReference type="InterPro" id="IPR000835">
    <property type="entry name" value="HTH_MarR-typ"/>
</dbReference>
<dbReference type="Gene3D" id="1.10.10.10">
    <property type="entry name" value="Winged helix-like DNA-binding domain superfamily/Winged helix DNA-binding domain"/>
    <property type="match status" value="1"/>
</dbReference>
<dbReference type="InterPro" id="IPR036388">
    <property type="entry name" value="WH-like_DNA-bd_sf"/>
</dbReference>
<reference evidence="3" key="1">
    <citation type="journal article" date="2014" name="Int. J. Syst. Evol. Microbiol.">
        <title>Complete genome sequence of Corynebacterium casei LMG S-19264T (=DSM 44701T), isolated from a smear-ripened cheese.</title>
        <authorList>
            <consortium name="US DOE Joint Genome Institute (JGI-PGF)"/>
            <person name="Walter F."/>
            <person name="Albersmeier A."/>
            <person name="Kalinowski J."/>
            <person name="Ruckert C."/>
        </authorList>
    </citation>
    <scope>NUCLEOTIDE SEQUENCE</scope>
    <source>
        <strain evidence="3">CGMCC 4.7201</strain>
    </source>
</reference>
<dbReference type="GO" id="GO:0006950">
    <property type="term" value="P:response to stress"/>
    <property type="evidence" value="ECO:0007669"/>
    <property type="project" value="TreeGrafter"/>
</dbReference>
<dbReference type="RefSeq" id="WP_189132572.1">
    <property type="nucleotide sequence ID" value="NZ_BMMS01000014.1"/>
</dbReference>
<dbReference type="Proteomes" id="UP000641932">
    <property type="component" value="Unassembled WGS sequence"/>
</dbReference>
<dbReference type="AlphaFoldDB" id="A0A918DZF9"/>
<name>A0A918DZF9_9ACTN</name>
<feature type="compositionally biased region" description="Low complexity" evidence="1">
    <location>
        <begin position="151"/>
        <end position="164"/>
    </location>
</feature>
<evidence type="ECO:0000313" key="3">
    <source>
        <dbReference type="EMBL" id="GGO89955.1"/>
    </source>
</evidence>
<dbReference type="PROSITE" id="PS50995">
    <property type="entry name" value="HTH_MARR_2"/>
    <property type="match status" value="1"/>
</dbReference>
<feature type="domain" description="HTH marR-type" evidence="2">
    <location>
        <begin position="1"/>
        <end position="144"/>
    </location>
</feature>
<keyword evidence="4" id="KW-1185">Reference proteome</keyword>
<organism evidence="3 4">
    <name type="scientific">Wenjunlia tyrosinilytica</name>
    <dbReference type="NCBI Taxonomy" id="1544741"/>
    <lineage>
        <taxon>Bacteria</taxon>
        <taxon>Bacillati</taxon>
        <taxon>Actinomycetota</taxon>
        <taxon>Actinomycetes</taxon>
        <taxon>Kitasatosporales</taxon>
        <taxon>Streptomycetaceae</taxon>
        <taxon>Wenjunlia</taxon>
    </lineage>
</organism>
<evidence type="ECO:0000259" key="2">
    <source>
        <dbReference type="PROSITE" id="PS50995"/>
    </source>
</evidence>
<dbReference type="SMART" id="SM00347">
    <property type="entry name" value="HTH_MARR"/>
    <property type="match status" value="1"/>
</dbReference>
<sequence>MTTPQPITDATREAVDRIWAGMRSLVLSDDRRGEVSEALGMSFIRSKALRRLVGGPLTMRELTERLSTDKPYTTLVVDDLERRGLVVRSVHPDDRRSRVVTITEEGAAAAARAEEILARPPEAMRSLAPEELEALDRMVGKLAEAARTAEGTQGAGAARASGAGQRPGTG</sequence>
<evidence type="ECO:0000313" key="4">
    <source>
        <dbReference type="Proteomes" id="UP000641932"/>
    </source>
</evidence>
<dbReference type="PRINTS" id="PR00598">
    <property type="entry name" value="HTHMARR"/>
</dbReference>
<evidence type="ECO:0000256" key="1">
    <source>
        <dbReference type="SAM" id="MobiDB-lite"/>
    </source>
</evidence>
<proteinExistence type="predicted"/>
<dbReference type="PANTHER" id="PTHR33164">
    <property type="entry name" value="TRANSCRIPTIONAL REGULATOR, MARR FAMILY"/>
    <property type="match status" value="1"/>
</dbReference>
<dbReference type="SUPFAM" id="SSF46785">
    <property type="entry name" value="Winged helix' DNA-binding domain"/>
    <property type="match status" value="1"/>
</dbReference>
<dbReference type="EMBL" id="BMMS01000014">
    <property type="protein sequence ID" value="GGO89955.1"/>
    <property type="molecule type" value="Genomic_DNA"/>
</dbReference>